<dbReference type="Gene3D" id="3.10.130.10">
    <property type="entry name" value="Ribonuclease A-like domain"/>
    <property type="match status" value="1"/>
</dbReference>
<sequence length="160" mass="18465">MQVLTFPLENTMKTSIFLLVALSVIVLCMTDGRVWKFQNQHIIPAIPRGGCDFLIANRNIRDNNGKCKRENTFIISNFNQVRTVCDPRNRINVNRNLYRSPRNMRVLYCKLLGQTTNTHCKYKQIQMRKRIVIACDKIRGGFLQPVHFQAVGLLTASLLI</sequence>
<dbReference type="InterPro" id="IPR023411">
    <property type="entry name" value="RNaseA_AS"/>
</dbReference>
<keyword evidence="4 8" id="KW-0540">Nuclease</keyword>
<dbReference type="Pfam" id="PF00074">
    <property type="entry name" value="RnaseA"/>
    <property type="match status" value="1"/>
</dbReference>
<dbReference type="SMART" id="SM00092">
    <property type="entry name" value="RNAse_Pc"/>
    <property type="match status" value="1"/>
</dbReference>
<comment type="subcellular location">
    <subcellularLocation>
        <location evidence="1">Secreted</location>
    </subcellularLocation>
</comment>
<evidence type="ECO:0000256" key="8">
    <source>
        <dbReference type="RuleBase" id="RU000651"/>
    </source>
</evidence>
<dbReference type="STRING" id="8154.ENSACLP00000040418"/>
<reference evidence="10" key="2">
    <citation type="submission" date="2025-09" db="UniProtKB">
        <authorList>
            <consortium name="Ensembl"/>
        </authorList>
    </citation>
    <scope>IDENTIFICATION</scope>
</reference>
<evidence type="ECO:0000256" key="2">
    <source>
        <dbReference type="ARBA" id="ARBA00005600"/>
    </source>
</evidence>
<dbReference type="Proteomes" id="UP000265100">
    <property type="component" value="Unplaced"/>
</dbReference>
<dbReference type="PANTHER" id="PTHR11437">
    <property type="entry name" value="RIBONUCLEASE"/>
    <property type="match status" value="1"/>
</dbReference>
<evidence type="ECO:0000256" key="6">
    <source>
        <dbReference type="ARBA" id="ARBA00022801"/>
    </source>
</evidence>
<evidence type="ECO:0000256" key="1">
    <source>
        <dbReference type="ARBA" id="ARBA00004613"/>
    </source>
</evidence>
<evidence type="ECO:0000259" key="9">
    <source>
        <dbReference type="SMART" id="SM00092"/>
    </source>
</evidence>
<keyword evidence="11" id="KW-1185">Reference proteome</keyword>
<dbReference type="GO" id="GO:0003676">
    <property type="term" value="F:nucleic acid binding"/>
    <property type="evidence" value="ECO:0007669"/>
    <property type="project" value="InterPro"/>
</dbReference>
<evidence type="ECO:0000313" key="11">
    <source>
        <dbReference type="Proteomes" id="UP000265100"/>
    </source>
</evidence>
<organism evidence="10 11">
    <name type="scientific">Astatotilapia calliptera</name>
    <name type="common">Eastern happy</name>
    <name type="synonym">Chromis callipterus</name>
    <dbReference type="NCBI Taxonomy" id="8154"/>
    <lineage>
        <taxon>Eukaryota</taxon>
        <taxon>Metazoa</taxon>
        <taxon>Chordata</taxon>
        <taxon>Craniata</taxon>
        <taxon>Vertebrata</taxon>
        <taxon>Euteleostomi</taxon>
        <taxon>Actinopterygii</taxon>
        <taxon>Neopterygii</taxon>
        <taxon>Teleostei</taxon>
        <taxon>Neoteleostei</taxon>
        <taxon>Acanthomorphata</taxon>
        <taxon>Ovalentaria</taxon>
        <taxon>Cichlomorphae</taxon>
        <taxon>Cichliformes</taxon>
        <taxon>Cichlidae</taxon>
        <taxon>African cichlids</taxon>
        <taxon>Pseudocrenilabrinae</taxon>
        <taxon>Haplochromini</taxon>
        <taxon>Astatotilapia</taxon>
    </lineage>
</organism>
<accession>A0A3P8RF09</accession>
<dbReference type="AlphaFoldDB" id="A0A3P8RF09"/>
<evidence type="ECO:0000256" key="4">
    <source>
        <dbReference type="ARBA" id="ARBA00022722"/>
    </source>
</evidence>
<evidence type="ECO:0000313" key="10">
    <source>
        <dbReference type="Ensembl" id="ENSACLP00000040418.2"/>
    </source>
</evidence>
<dbReference type="GO" id="GO:0004519">
    <property type="term" value="F:endonuclease activity"/>
    <property type="evidence" value="ECO:0007669"/>
    <property type="project" value="UniProtKB-KW"/>
</dbReference>
<dbReference type="PROSITE" id="PS00127">
    <property type="entry name" value="RNASE_PANCREATIC"/>
    <property type="match status" value="1"/>
</dbReference>
<dbReference type="InterPro" id="IPR023412">
    <property type="entry name" value="RNaseA_domain"/>
</dbReference>
<dbReference type="GO" id="GO:0016787">
    <property type="term" value="F:hydrolase activity"/>
    <property type="evidence" value="ECO:0007669"/>
    <property type="project" value="UniProtKB-KW"/>
</dbReference>
<evidence type="ECO:0000256" key="7">
    <source>
        <dbReference type="ARBA" id="ARBA00023157"/>
    </source>
</evidence>
<proteinExistence type="inferred from homology"/>
<dbReference type="SUPFAM" id="SSF54076">
    <property type="entry name" value="RNase A-like"/>
    <property type="match status" value="1"/>
</dbReference>
<dbReference type="PANTHER" id="PTHR11437:SF24">
    <property type="entry name" value="RIBONUCLEASE PANCREATIC"/>
    <property type="match status" value="1"/>
</dbReference>
<dbReference type="Ensembl" id="ENSACLT00000041370.2">
    <property type="protein sequence ID" value="ENSACLP00000040418.2"/>
    <property type="gene ID" value="ENSACLG00000027215.2"/>
</dbReference>
<dbReference type="Bgee" id="ENSACLG00000027215">
    <property type="expression patterns" value="Expressed in muscle tissue"/>
</dbReference>
<keyword evidence="6 8" id="KW-0378">Hydrolase</keyword>
<reference evidence="10" key="1">
    <citation type="submission" date="2025-08" db="UniProtKB">
        <authorList>
            <consortium name="Ensembl"/>
        </authorList>
    </citation>
    <scope>IDENTIFICATION</scope>
</reference>
<dbReference type="InterPro" id="IPR036816">
    <property type="entry name" value="RNaseA-like_dom_sf"/>
</dbReference>
<evidence type="ECO:0000256" key="5">
    <source>
        <dbReference type="ARBA" id="ARBA00022759"/>
    </source>
</evidence>
<dbReference type="GO" id="GO:0050830">
    <property type="term" value="P:defense response to Gram-positive bacterium"/>
    <property type="evidence" value="ECO:0007669"/>
    <property type="project" value="TreeGrafter"/>
</dbReference>
<dbReference type="GO" id="GO:0005576">
    <property type="term" value="C:extracellular region"/>
    <property type="evidence" value="ECO:0007669"/>
    <property type="project" value="UniProtKB-SubCell"/>
</dbReference>
<keyword evidence="3" id="KW-0964">Secreted</keyword>
<feature type="domain" description="Ribonuclease A-domain" evidence="9">
    <location>
        <begin position="30"/>
        <end position="152"/>
    </location>
</feature>
<protein>
    <recommendedName>
        <fullName evidence="9">Ribonuclease A-domain domain-containing protein</fullName>
    </recommendedName>
</protein>
<comment type="similarity">
    <text evidence="2 8">Belongs to the pancreatic ribonuclease family.</text>
</comment>
<dbReference type="GO" id="GO:0004540">
    <property type="term" value="F:RNA nuclease activity"/>
    <property type="evidence" value="ECO:0007669"/>
    <property type="project" value="TreeGrafter"/>
</dbReference>
<keyword evidence="7" id="KW-1015">Disulfide bond</keyword>
<name>A0A3P8RF09_ASTCA</name>
<keyword evidence="5 8" id="KW-0255">Endonuclease</keyword>
<dbReference type="OMA" id="DERVDNF"/>
<dbReference type="GeneTree" id="ENSGT00670000099338"/>
<dbReference type="PRINTS" id="PR00794">
    <property type="entry name" value="RIBONUCLEASE"/>
</dbReference>
<dbReference type="InterPro" id="IPR001427">
    <property type="entry name" value="RNaseA"/>
</dbReference>
<evidence type="ECO:0000256" key="3">
    <source>
        <dbReference type="ARBA" id="ARBA00022525"/>
    </source>
</evidence>